<evidence type="ECO:0000313" key="3">
    <source>
        <dbReference type="EMBL" id="VEV95338.1"/>
    </source>
</evidence>
<feature type="transmembrane region" description="Helical" evidence="1">
    <location>
        <begin position="164"/>
        <end position="187"/>
    </location>
</feature>
<reference evidence="3" key="1">
    <citation type="submission" date="2019-02" db="EMBL/GenBank/DDBJ databases">
        <authorList>
            <consortium name="Genoscope - CEA"/>
            <person name="William W."/>
        </authorList>
    </citation>
    <scope>NUCLEOTIDE SEQUENCE [LARGE SCALE GENOMIC DNA]</scope>
    <source>
        <strain evidence="3">YSy11</strain>
    </source>
</reference>
<dbReference type="Gene3D" id="1.10.287.70">
    <property type="match status" value="1"/>
</dbReference>
<feature type="transmembrane region" description="Helical" evidence="1">
    <location>
        <begin position="60"/>
        <end position="78"/>
    </location>
</feature>
<feature type="domain" description="Potassium channel" evidence="2">
    <location>
        <begin position="174"/>
        <end position="253"/>
    </location>
</feature>
<proteinExistence type="predicted"/>
<evidence type="ECO:0000256" key="1">
    <source>
        <dbReference type="SAM" id="Phobius"/>
    </source>
</evidence>
<name>A0A653DY03_9PSED</name>
<sequence>MHPPGTALTRWLIFNPTVLKPKAGVSACDVLQDRQRQVMAAKLEFLPRELAVTSAYLLRYRFRLLFASCVLLTIVFGWPHPPLWLQWTALAFLIVASMNTLRHKGVMLSIAVMLGIANMGLVLLEKLIDLPAPLSDGFGLIAFFLLVVYALFNRVIHERPVTSELLYGLLALYLALALAFAAAFHVINGVFSNAFASAHGPLQLHDFVYYSLVTLTTVGYGDIQALAPAARLLAGAEAVVGVMFIAVAVARSLMLMSDVEPLD</sequence>
<feature type="transmembrane region" description="Helical" evidence="1">
    <location>
        <begin position="84"/>
        <end position="101"/>
    </location>
</feature>
<keyword evidence="1" id="KW-1133">Transmembrane helix</keyword>
<feature type="transmembrane region" description="Helical" evidence="1">
    <location>
        <begin position="106"/>
        <end position="124"/>
    </location>
</feature>
<gene>
    <name evidence="3" type="ORF">PMYSY11_0291</name>
</gene>
<keyword evidence="1" id="KW-0812">Transmembrane</keyword>
<dbReference type="Pfam" id="PF07885">
    <property type="entry name" value="Ion_trans_2"/>
    <property type="match status" value="1"/>
</dbReference>
<feature type="transmembrane region" description="Helical" evidence="1">
    <location>
        <begin position="232"/>
        <end position="254"/>
    </location>
</feature>
<evidence type="ECO:0000259" key="2">
    <source>
        <dbReference type="Pfam" id="PF07885"/>
    </source>
</evidence>
<dbReference type="InterPro" id="IPR013099">
    <property type="entry name" value="K_chnl_dom"/>
</dbReference>
<keyword evidence="1" id="KW-0472">Membrane</keyword>
<dbReference type="EMBL" id="LR215729">
    <property type="protein sequence ID" value="VEV95338.1"/>
    <property type="molecule type" value="Genomic_DNA"/>
</dbReference>
<feature type="transmembrane region" description="Helical" evidence="1">
    <location>
        <begin position="207"/>
        <end position="225"/>
    </location>
</feature>
<organism evidence="3">
    <name type="scientific">Pseudomonas marincola</name>
    <dbReference type="NCBI Taxonomy" id="437900"/>
    <lineage>
        <taxon>Bacteria</taxon>
        <taxon>Pseudomonadati</taxon>
        <taxon>Pseudomonadota</taxon>
        <taxon>Gammaproteobacteria</taxon>
        <taxon>Pseudomonadales</taxon>
        <taxon>Pseudomonadaceae</taxon>
        <taxon>Pseudomonas</taxon>
    </lineage>
</organism>
<dbReference type="SUPFAM" id="SSF81324">
    <property type="entry name" value="Voltage-gated potassium channels"/>
    <property type="match status" value="1"/>
</dbReference>
<dbReference type="AlphaFoldDB" id="A0A653DY03"/>
<accession>A0A653DY03</accession>
<feature type="transmembrane region" description="Helical" evidence="1">
    <location>
        <begin position="130"/>
        <end position="152"/>
    </location>
</feature>
<protein>
    <recommendedName>
        <fullName evidence="2">Potassium channel domain-containing protein</fullName>
    </recommendedName>
</protein>